<organism evidence="1 2">
    <name type="scientific">Cyanidiococcus yangmingshanensis</name>
    <dbReference type="NCBI Taxonomy" id="2690220"/>
    <lineage>
        <taxon>Eukaryota</taxon>
        <taxon>Rhodophyta</taxon>
        <taxon>Bangiophyceae</taxon>
        <taxon>Cyanidiales</taxon>
        <taxon>Cyanidiaceae</taxon>
        <taxon>Cyanidiococcus</taxon>
    </lineage>
</organism>
<evidence type="ECO:0000313" key="1">
    <source>
        <dbReference type="EMBL" id="KAF6005508.1"/>
    </source>
</evidence>
<comment type="caution">
    <text evidence="1">The sequence shown here is derived from an EMBL/GenBank/DDBJ whole genome shotgun (WGS) entry which is preliminary data.</text>
</comment>
<sequence>MSTILPEHLQQLHPSELPNRAPVLLRRAIVNGEVLLGDKPAHLTLRIRNQVGDGDEVLLDERFENECAPGDGIMSYRLRTVVVGDVAILLELDGCLVLLGVVRHTSTLRAPVCRIRHEDMDICNGYEQLRLHVAADFAIDLYLEEMVGESCADEPISAAELEQAQSVA</sequence>
<dbReference type="EMBL" id="VWRR01000001">
    <property type="protein sequence ID" value="KAF6005508.1"/>
    <property type="molecule type" value="Genomic_DNA"/>
</dbReference>
<dbReference type="AlphaFoldDB" id="A0A7J7IR61"/>
<proteinExistence type="predicted"/>
<keyword evidence="2" id="KW-1185">Reference proteome</keyword>
<dbReference type="Proteomes" id="UP000530660">
    <property type="component" value="Unassembled WGS sequence"/>
</dbReference>
<accession>A0A7J7IR61</accession>
<gene>
    <name evidence="1" type="ORF">F1559_005112</name>
</gene>
<evidence type="ECO:0000313" key="2">
    <source>
        <dbReference type="Proteomes" id="UP000530660"/>
    </source>
</evidence>
<protein>
    <submittedName>
        <fullName evidence="1">Uncharacterized protein</fullName>
    </submittedName>
</protein>
<name>A0A7J7IR61_9RHOD</name>
<reference evidence="1 2" key="1">
    <citation type="journal article" date="2020" name="J. Phycol.">
        <title>Comparative genome analysis reveals Cyanidiococcus gen. nov., a new extremophilic red algal genus sister to Cyanidioschyzon (Cyanidioschyzonaceae, Rhodophyta).</title>
        <authorList>
            <person name="Liu S.-L."/>
            <person name="Chiang Y.-R."/>
            <person name="Yoon H.S."/>
            <person name="Fu H.-Y."/>
        </authorList>
    </citation>
    <scope>NUCLEOTIDE SEQUENCE [LARGE SCALE GENOMIC DNA]</scope>
    <source>
        <strain evidence="1 2">THAL066</strain>
    </source>
</reference>